<keyword evidence="2" id="KW-1185">Reference proteome</keyword>
<sequence>MCRVAIRIASHPPSTIHKSTFRRGAPPHPVLLFEKDKMTTILSSTLGLWRLMLAVWPWQLGNEGKKMRVKQVSTGVIFALCIACFFAGSLFNSRTWTHPSLSRDINVTPFPEIHKPTPDCDHQRLLMEDKSADVMEQATRTRHAVGTLDITIPKLETQLGAAREGMVYGHQKEGNHSVQKAFVVVGINTGFSSERRRESLRETWLPGGDKLKKLETEKGIIIRFVIGRSATPGGVLDQAIDEENAKHHDFLRLNHIEAYHELSTKTRLYFSTAITLWDAEFYVKVDDDVHLNLGALVNTLARHQSKPRVYMGCMKSGPVLSKKGVRYHEPEFWKFGKEGNKYFRHASGQIYAISKDIASYISTNADILHRYANEDVTMGAWLFGLEVEHVDEYSMCCGTPPDCYLKARAGNVCVASYDWPCSGICKSVERMKEIHNSCGEGDRALWSFSR</sequence>
<evidence type="ECO:0000313" key="2">
    <source>
        <dbReference type="Proteomes" id="UP001057402"/>
    </source>
</evidence>
<comment type="caution">
    <text evidence="1">The sequence shown here is derived from an EMBL/GenBank/DDBJ whole genome shotgun (WGS) entry which is preliminary data.</text>
</comment>
<dbReference type="Proteomes" id="UP001057402">
    <property type="component" value="Chromosome 10"/>
</dbReference>
<gene>
    <name evidence="1" type="ORF">MLD38_033639</name>
</gene>
<evidence type="ECO:0000313" key="1">
    <source>
        <dbReference type="EMBL" id="KAI4320128.1"/>
    </source>
</evidence>
<dbReference type="EMBL" id="CM042889">
    <property type="protein sequence ID" value="KAI4320128.1"/>
    <property type="molecule type" value="Genomic_DNA"/>
</dbReference>
<accession>A0ACB9M778</accession>
<proteinExistence type="predicted"/>
<name>A0ACB9M778_9MYRT</name>
<reference evidence="2" key="1">
    <citation type="journal article" date="2023" name="Front. Plant Sci.">
        <title>Chromosomal-level genome assembly of Melastoma candidum provides insights into trichome evolution.</title>
        <authorList>
            <person name="Zhong Y."/>
            <person name="Wu W."/>
            <person name="Sun C."/>
            <person name="Zou P."/>
            <person name="Liu Y."/>
            <person name="Dai S."/>
            <person name="Zhou R."/>
        </authorList>
    </citation>
    <scope>NUCLEOTIDE SEQUENCE [LARGE SCALE GENOMIC DNA]</scope>
</reference>
<organism evidence="1 2">
    <name type="scientific">Melastoma candidum</name>
    <dbReference type="NCBI Taxonomy" id="119954"/>
    <lineage>
        <taxon>Eukaryota</taxon>
        <taxon>Viridiplantae</taxon>
        <taxon>Streptophyta</taxon>
        <taxon>Embryophyta</taxon>
        <taxon>Tracheophyta</taxon>
        <taxon>Spermatophyta</taxon>
        <taxon>Magnoliopsida</taxon>
        <taxon>eudicotyledons</taxon>
        <taxon>Gunneridae</taxon>
        <taxon>Pentapetalae</taxon>
        <taxon>rosids</taxon>
        <taxon>malvids</taxon>
        <taxon>Myrtales</taxon>
        <taxon>Melastomataceae</taxon>
        <taxon>Melastomatoideae</taxon>
        <taxon>Melastomateae</taxon>
        <taxon>Melastoma</taxon>
    </lineage>
</organism>
<protein>
    <submittedName>
        <fullName evidence="1">Uncharacterized protein</fullName>
    </submittedName>
</protein>